<feature type="region of interest" description="Disordered" evidence="1">
    <location>
        <begin position="157"/>
        <end position="191"/>
    </location>
</feature>
<organism evidence="2 3">
    <name type="scientific">Nakamurella alba</name>
    <dbReference type="NCBI Taxonomy" id="2665158"/>
    <lineage>
        <taxon>Bacteria</taxon>
        <taxon>Bacillati</taxon>
        <taxon>Actinomycetota</taxon>
        <taxon>Actinomycetes</taxon>
        <taxon>Nakamurellales</taxon>
        <taxon>Nakamurellaceae</taxon>
        <taxon>Nakamurella</taxon>
    </lineage>
</organism>
<evidence type="ECO:0000256" key="1">
    <source>
        <dbReference type="SAM" id="MobiDB-lite"/>
    </source>
</evidence>
<reference evidence="2 3" key="1">
    <citation type="submission" date="2019-11" db="EMBL/GenBank/DDBJ databases">
        <authorList>
            <person name="Jiang L.-Q."/>
        </authorList>
    </citation>
    <scope>NUCLEOTIDE SEQUENCE [LARGE SCALE GENOMIC DNA]</scope>
    <source>
        <strain evidence="2 3">YIM 132087</strain>
    </source>
</reference>
<proteinExistence type="predicted"/>
<protein>
    <recommendedName>
        <fullName evidence="4">DNA-directed RNA polymerase subunit beta</fullName>
    </recommendedName>
</protein>
<dbReference type="AlphaFoldDB" id="A0A7K1FMP8"/>
<comment type="caution">
    <text evidence="2">The sequence shown here is derived from an EMBL/GenBank/DDBJ whole genome shotgun (WGS) entry which is preliminary data.</text>
</comment>
<name>A0A7K1FMP8_9ACTN</name>
<evidence type="ECO:0008006" key="4">
    <source>
        <dbReference type="Google" id="ProtNLM"/>
    </source>
</evidence>
<dbReference type="EMBL" id="WLYK01000006">
    <property type="protein sequence ID" value="MTD15406.1"/>
    <property type="molecule type" value="Genomic_DNA"/>
</dbReference>
<accession>A0A7K1FMP8</accession>
<evidence type="ECO:0000313" key="3">
    <source>
        <dbReference type="Proteomes" id="UP000460221"/>
    </source>
</evidence>
<sequence length="191" mass="20132">MAPHVVARLAGAQDESARWEAAHRTARAVLARGRQHSADEDEIARLVRLVETEGLDDVAALWAGCEAETLPGALWRLYLLREWIRREPRRLAGWFAIGSVRGGADEAVAGVADPPGPQEVADVADAVLTGAVTADLDVALDRAAAFCAVVATGSLADPDPGADPAERSGQLRRTSGELSRAARRARAGELG</sequence>
<gene>
    <name evidence="2" type="ORF">GIS00_15820</name>
</gene>
<evidence type="ECO:0000313" key="2">
    <source>
        <dbReference type="EMBL" id="MTD15406.1"/>
    </source>
</evidence>
<keyword evidence="3" id="KW-1185">Reference proteome</keyword>
<dbReference type="Proteomes" id="UP000460221">
    <property type="component" value="Unassembled WGS sequence"/>
</dbReference>